<dbReference type="GO" id="GO:0016018">
    <property type="term" value="F:cyclosporin A binding"/>
    <property type="evidence" value="ECO:0007669"/>
    <property type="project" value="TreeGrafter"/>
</dbReference>
<dbReference type="Pfam" id="PF00160">
    <property type="entry name" value="Pro_isomerase"/>
    <property type="match status" value="1"/>
</dbReference>
<dbReference type="GO" id="GO:0003755">
    <property type="term" value="F:peptidyl-prolyl cis-trans isomerase activity"/>
    <property type="evidence" value="ECO:0007669"/>
    <property type="project" value="InterPro"/>
</dbReference>
<dbReference type="Proteomes" id="UP000663877">
    <property type="component" value="Unassembled WGS sequence"/>
</dbReference>
<gene>
    <name evidence="2" type="ORF">BJG266_LOCUS13336</name>
    <name evidence="3" type="ORF">QVE165_LOCUS25289</name>
</gene>
<dbReference type="OrthoDB" id="6630374at2759"/>
<name>A0A814DDW7_9BILA</name>
<dbReference type="InterPro" id="IPR029000">
    <property type="entry name" value="Cyclophilin-like_dom_sf"/>
</dbReference>
<dbReference type="EMBL" id="CAJNOM010000182">
    <property type="protein sequence ID" value="CAF1191709.1"/>
    <property type="molecule type" value="Genomic_DNA"/>
</dbReference>
<sequence>MNSTAGQIEFELFNDICPLTGENLRCLCTGEQGLDLTLNKKLYYKNCHFNQIVTTSEASHLDRKHVVFGHVITSHSIVDTIEIAPTDSNLRPLNSIVVVDCGVMNSEFSEAYFENNNQLDRTSFIFSIHSSFHLSNSSPIDIECSVNLLESARFLADIIIWNSLIESDQAREHLVDETENWFVIFYVYMILILWSDKIVGGWCSGYAIASVEMFDPSTSERNI</sequence>
<evidence type="ECO:0000259" key="1">
    <source>
        <dbReference type="PROSITE" id="PS50072"/>
    </source>
</evidence>
<dbReference type="SUPFAM" id="SSF50891">
    <property type="entry name" value="Cyclophilin-like"/>
    <property type="match status" value="1"/>
</dbReference>
<evidence type="ECO:0000313" key="3">
    <source>
        <dbReference type="EMBL" id="CAF1191709.1"/>
    </source>
</evidence>
<dbReference type="AlphaFoldDB" id="A0A814DDW7"/>
<dbReference type="Proteomes" id="UP000663832">
    <property type="component" value="Unassembled WGS sequence"/>
</dbReference>
<dbReference type="PANTHER" id="PTHR11071">
    <property type="entry name" value="PEPTIDYL-PROLYL CIS-TRANS ISOMERASE"/>
    <property type="match status" value="1"/>
</dbReference>
<reference evidence="2" key="1">
    <citation type="submission" date="2021-02" db="EMBL/GenBank/DDBJ databases">
        <authorList>
            <person name="Nowell W R."/>
        </authorList>
    </citation>
    <scope>NUCLEOTIDE SEQUENCE</scope>
</reference>
<dbReference type="PANTHER" id="PTHR11071:SF561">
    <property type="entry name" value="PEPTIDYL-PROLYL CIS-TRANS ISOMERASE D-RELATED"/>
    <property type="match status" value="1"/>
</dbReference>
<accession>A0A814DDW7</accession>
<organism evidence="2 5">
    <name type="scientific">Adineta steineri</name>
    <dbReference type="NCBI Taxonomy" id="433720"/>
    <lineage>
        <taxon>Eukaryota</taxon>
        <taxon>Metazoa</taxon>
        <taxon>Spiralia</taxon>
        <taxon>Gnathifera</taxon>
        <taxon>Rotifera</taxon>
        <taxon>Eurotatoria</taxon>
        <taxon>Bdelloidea</taxon>
        <taxon>Adinetida</taxon>
        <taxon>Adinetidae</taxon>
        <taxon>Adineta</taxon>
    </lineage>
</organism>
<feature type="domain" description="PPIase cyclophilin-type" evidence="1">
    <location>
        <begin position="52"/>
        <end position="103"/>
    </location>
</feature>
<dbReference type="GO" id="GO:0005739">
    <property type="term" value="C:mitochondrion"/>
    <property type="evidence" value="ECO:0007669"/>
    <property type="project" value="TreeGrafter"/>
</dbReference>
<evidence type="ECO:0000313" key="4">
    <source>
        <dbReference type="Proteomes" id="UP000663832"/>
    </source>
</evidence>
<keyword evidence="4" id="KW-1185">Reference proteome</keyword>
<dbReference type="EMBL" id="CAJNOI010000053">
    <property type="protein sequence ID" value="CAF0953244.1"/>
    <property type="molecule type" value="Genomic_DNA"/>
</dbReference>
<proteinExistence type="predicted"/>
<dbReference type="Gene3D" id="2.40.100.10">
    <property type="entry name" value="Cyclophilin-like"/>
    <property type="match status" value="2"/>
</dbReference>
<evidence type="ECO:0000313" key="2">
    <source>
        <dbReference type="EMBL" id="CAF0953244.1"/>
    </source>
</evidence>
<dbReference type="PROSITE" id="PS50072">
    <property type="entry name" value="CSA_PPIASE_2"/>
    <property type="match status" value="1"/>
</dbReference>
<evidence type="ECO:0000313" key="5">
    <source>
        <dbReference type="Proteomes" id="UP000663877"/>
    </source>
</evidence>
<dbReference type="InterPro" id="IPR002130">
    <property type="entry name" value="Cyclophilin-type_PPIase_dom"/>
</dbReference>
<protein>
    <recommendedName>
        <fullName evidence="1">PPIase cyclophilin-type domain-containing protein</fullName>
    </recommendedName>
</protein>
<dbReference type="GO" id="GO:0006457">
    <property type="term" value="P:protein folding"/>
    <property type="evidence" value="ECO:0007669"/>
    <property type="project" value="TreeGrafter"/>
</dbReference>
<comment type="caution">
    <text evidence="2">The sequence shown here is derived from an EMBL/GenBank/DDBJ whole genome shotgun (WGS) entry which is preliminary data.</text>
</comment>